<dbReference type="AlphaFoldDB" id="A0AAD5UK27"/>
<dbReference type="Gene3D" id="1.20.140.10">
    <property type="entry name" value="Butyryl-CoA Dehydrogenase, subunit A, domain 3"/>
    <property type="match status" value="1"/>
</dbReference>
<reference evidence="9" key="1">
    <citation type="submission" date="2020-05" db="EMBL/GenBank/DDBJ databases">
        <title>Phylogenomic resolution of chytrid fungi.</title>
        <authorList>
            <person name="Stajich J.E."/>
            <person name="Amses K."/>
            <person name="Simmons R."/>
            <person name="Seto K."/>
            <person name="Myers J."/>
            <person name="Bonds A."/>
            <person name="Quandt C.A."/>
            <person name="Barry K."/>
            <person name="Liu P."/>
            <person name="Grigoriev I."/>
            <person name="Longcore J.E."/>
            <person name="James T.Y."/>
        </authorList>
    </citation>
    <scope>NUCLEOTIDE SEQUENCE</scope>
    <source>
        <strain evidence="9">PLAUS21</strain>
    </source>
</reference>
<evidence type="ECO:0008006" key="11">
    <source>
        <dbReference type="Google" id="ProtNLM"/>
    </source>
</evidence>
<dbReference type="InterPro" id="IPR009100">
    <property type="entry name" value="AcylCoA_DH/oxidase_NM_dom_sf"/>
</dbReference>
<dbReference type="PROSITE" id="PS00072">
    <property type="entry name" value="ACYL_COA_DH_1"/>
    <property type="match status" value="1"/>
</dbReference>
<evidence type="ECO:0000256" key="5">
    <source>
        <dbReference type="ARBA" id="ARBA00023002"/>
    </source>
</evidence>
<evidence type="ECO:0000256" key="4">
    <source>
        <dbReference type="ARBA" id="ARBA00022827"/>
    </source>
</evidence>
<dbReference type="GO" id="GO:0050660">
    <property type="term" value="F:flavin adenine dinucleotide binding"/>
    <property type="evidence" value="ECO:0007669"/>
    <property type="project" value="InterPro"/>
</dbReference>
<accession>A0AAD5UK27</accession>
<evidence type="ECO:0000256" key="6">
    <source>
        <dbReference type="RuleBase" id="RU362125"/>
    </source>
</evidence>
<feature type="domain" description="Acyl-CoA dehydrogenase/oxidase C-terminal" evidence="7">
    <location>
        <begin position="242"/>
        <end position="397"/>
    </location>
</feature>
<dbReference type="Proteomes" id="UP001210925">
    <property type="component" value="Unassembled WGS sequence"/>
</dbReference>
<feature type="domain" description="Acyl-CoA oxidase/dehydrogenase middle" evidence="8">
    <location>
        <begin position="137"/>
        <end position="230"/>
    </location>
</feature>
<keyword evidence="5 6" id="KW-0560">Oxidoreductase</keyword>
<dbReference type="EMBL" id="JADGKB010000012">
    <property type="protein sequence ID" value="KAJ3260285.1"/>
    <property type="molecule type" value="Genomic_DNA"/>
</dbReference>
<dbReference type="Pfam" id="PF00441">
    <property type="entry name" value="Acyl-CoA_dh_1"/>
    <property type="match status" value="1"/>
</dbReference>
<keyword evidence="4 6" id="KW-0274">FAD</keyword>
<dbReference type="Pfam" id="PF02770">
    <property type="entry name" value="Acyl-CoA_dh_M"/>
    <property type="match status" value="1"/>
</dbReference>
<dbReference type="InterPro" id="IPR046373">
    <property type="entry name" value="Acyl-CoA_Oxase/DH_mid-dom_sf"/>
</dbReference>
<dbReference type="SUPFAM" id="SSF47203">
    <property type="entry name" value="Acyl-CoA dehydrogenase C-terminal domain-like"/>
    <property type="match status" value="1"/>
</dbReference>
<sequence>MHGSENYAPYAQPAYLQGFKSPLIIEIFTGLKKDDTNPPASKAVYRKLAKVGLLAARIGPGKHLETFQIIGDIAPAEFDYFHEMILHEENRSNGLPGYSETIGSGLSIGLPPVMNFAKEPTKSKVMEQVLNGDKIICLAISEPGAGSDVAGILTTAVKTPDGKHYIVNGVKKWITNGTFADYFTTAVRTGPGKYDISVILIERNEQLSTRSIKTSHNSATGTAYVVFENCMVPAENLLGKEGDGFKIIMYNFNHERWVMVAGTLAETRSIISECFNYAVKKNSSGVATIGDPAVRFKLANMVSKLEAGHSWLENITYQMTLMDYQEQSLKLAGPIALLKMLSSRIAHDVSDYACQIFGVDALDQLGIGSKVEGFQRTYKFRAILGGSEEILAQLAIKQAMKAFPNARL</sequence>
<evidence type="ECO:0000259" key="8">
    <source>
        <dbReference type="Pfam" id="PF02770"/>
    </source>
</evidence>
<evidence type="ECO:0000256" key="2">
    <source>
        <dbReference type="ARBA" id="ARBA00009347"/>
    </source>
</evidence>
<dbReference type="InterPro" id="IPR006091">
    <property type="entry name" value="Acyl-CoA_Oxase/DH_mid-dom"/>
</dbReference>
<evidence type="ECO:0000259" key="7">
    <source>
        <dbReference type="Pfam" id="PF00441"/>
    </source>
</evidence>
<protein>
    <recommendedName>
        <fullName evidence="11">Acyl-CoA dehydrogenase</fullName>
    </recommendedName>
</protein>
<dbReference type="InterPro" id="IPR009075">
    <property type="entry name" value="AcylCo_DH/oxidase_C"/>
</dbReference>
<keyword evidence="10" id="KW-1185">Reference proteome</keyword>
<dbReference type="InterPro" id="IPR050741">
    <property type="entry name" value="Acyl-CoA_dehydrogenase"/>
</dbReference>
<dbReference type="InterPro" id="IPR037069">
    <property type="entry name" value="AcylCoA_DH/ox_N_sf"/>
</dbReference>
<comment type="caution">
    <text evidence="9">The sequence shown here is derived from an EMBL/GenBank/DDBJ whole genome shotgun (WGS) entry which is preliminary data.</text>
</comment>
<dbReference type="InterPro" id="IPR036250">
    <property type="entry name" value="AcylCo_DH-like_C"/>
</dbReference>
<proteinExistence type="inferred from homology"/>
<name>A0AAD5UK27_9FUNG</name>
<evidence type="ECO:0000256" key="1">
    <source>
        <dbReference type="ARBA" id="ARBA00001974"/>
    </source>
</evidence>
<dbReference type="GO" id="GO:0005737">
    <property type="term" value="C:cytoplasm"/>
    <property type="evidence" value="ECO:0007669"/>
    <property type="project" value="TreeGrafter"/>
</dbReference>
<dbReference type="InterPro" id="IPR006089">
    <property type="entry name" value="Acyl-CoA_DH_CS"/>
</dbReference>
<dbReference type="PANTHER" id="PTHR48083">
    <property type="entry name" value="MEDIUM-CHAIN SPECIFIC ACYL-COA DEHYDROGENASE, MITOCHONDRIAL-RELATED"/>
    <property type="match status" value="1"/>
</dbReference>
<dbReference type="Gene3D" id="2.40.110.10">
    <property type="entry name" value="Butyryl-CoA Dehydrogenase, subunit A, domain 2"/>
    <property type="match status" value="1"/>
</dbReference>
<evidence type="ECO:0000256" key="3">
    <source>
        <dbReference type="ARBA" id="ARBA00022630"/>
    </source>
</evidence>
<dbReference type="GO" id="GO:0033539">
    <property type="term" value="P:fatty acid beta-oxidation using acyl-CoA dehydrogenase"/>
    <property type="evidence" value="ECO:0007669"/>
    <property type="project" value="TreeGrafter"/>
</dbReference>
<comment type="similarity">
    <text evidence="2 6">Belongs to the acyl-CoA dehydrogenase family.</text>
</comment>
<evidence type="ECO:0000313" key="10">
    <source>
        <dbReference type="Proteomes" id="UP001210925"/>
    </source>
</evidence>
<organism evidence="9 10">
    <name type="scientific">Boothiomyces macroporosus</name>
    <dbReference type="NCBI Taxonomy" id="261099"/>
    <lineage>
        <taxon>Eukaryota</taxon>
        <taxon>Fungi</taxon>
        <taxon>Fungi incertae sedis</taxon>
        <taxon>Chytridiomycota</taxon>
        <taxon>Chytridiomycota incertae sedis</taxon>
        <taxon>Chytridiomycetes</taxon>
        <taxon>Rhizophydiales</taxon>
        <taxon>Terramycetaceae</taxon>
        <taxon>Boothiomyces</taxon>
    </lineage>
</organism>
<dbReference type="PANTHER" id="PTHR48083:SF28">
    <property type="entry name" value="ACYL-COA DEHYDROGENASE FAMILY PROTEIN (AFU_ORTHOLOGUE AFUA_6G10880)-RELATED"/>
    <property type="match status" value="1"/>
</dbReference>
<dbReference type="Gene3D" id="1.10.540.10">
    <property type="entry name" value="Acyl-CoA dehydrogenase/oxidase, N-terminal domain"/>
    <property type="match status" value="1"/>
</dbReference>
<keyword evidence="3 6" id="KW-0285">Flavoprotein</keyword>
<gene>
    <name evidence="9" type="ORF">HK103_000920</name>
</gene>
<comment type="cofactor">
    <cofactor evidence="1 6">
        <name>FAD</name>
        <dbReference type="ChEBI" id="CHEBI:57692"/>
    </cofactor>
</comment>
<evidence type="ECO:0000313" key="9">
    <source>
        <dbReference type="EMBL" id="KAJ3260285.1"/>
    </source>
</evidence>
<dbReference type="GO" id="GO:0003995">
    <property type="term" value="F:acyl-CoA dehydrogenase activity"/>
    <property type="evidence" value="ECO:0007669"/>
    <property type="project" value="InterPro"/>
</dbReference>
<dbReference type="SUPFAM" id="SSF56645">
    <property type="entry name" value="Acyl-CoA dehydrogenase NM domain-like"/>
    <property type="match status" value="1"/>
</dbReference>